<dbReference type="EMBL" id="CAFBOG010000064">
    <property type="protein sequence ID" value="CAB4977988.1"/>
    <property type="molecule type" value="Genomic_DNA"/>
</dbReference>
<gene>
    <name evidence="1" type="ORF">UFOPK2582_00021</name>
    <name evidence="2" type="ORF">UFOPK3914_00856</name>
    <name evidence="3" type="ORF">UFOPK4173_01005</name>
</gene>
<protein>
    <submittedName>
        <fullName evidence="1">Unannotated protein</fullName>
    </submittedName>
</protein>
<evidence type="ECO:0000313" key="1">
    <source>
        <dbReference type="EMBL" id="CAB4684223.1"/>
    </source>
</evidence>
<evidence type="ECO:0000313" key="3">
    <source>
        <dbReference type="EMBL" id="CAB5034661.1"/>
    </source>
</evidence>
<accession>A0A6J6NI98</accession>
<organism evidence="1">
    <name type="scientific">freshwater metagenome</name>
    <dbReference type="NCBI Taxonomy" id="449393"/>
    <lineage>
        <taxon>unclassified sequences</taxon>
        <taxon>metagenomes</taxon>
        <taxon>ecological metagenomes</taxon>
    </lineage>
</organism>
<sequence length="87" mass="9595">MTQGRSQSRIGVSGPGVRVEIFPSPVTAGGSTRSDPIEWRSTEINSTSPAWPRAEIMWLNRCLYPSTGGHGYIWATIKILTARYLIC</sequence>
<evidence type="ECO:0000313" key="2">
    <source>
        <dbReference type="EMBL" id="CAB4977988.1"/>
    </source>
</evidence>
<dbReference type="AlphaFoldDB" id="A0A6J6NI98"/>
<dbReference type="EMBL" id="CAFBPW010000104">
    <property type="protein sequence ID" value="CAB5034661.1"/>
    <property type="molecule type" value="Genomic_DNA"/>
</dbReference>
<reference evidence="1" key="1">
    <citation type="submission" date="2020-05" db="EMBL/GenBank/DDBJ databases">
        <authorList>
            <person name="Chiriac C."/>
            <person name="Salcher M."/>
            <person name="Ghai R."/>
            <person name="Kavagutti S V."/>
        </authorList>
    </citation>
    <scope>NUCLEOTIDE SEQUENCE</scope>
</reference>
<proteinExistence type="predicted"/>
<name>A0A6J6NI98_9ZZZZ</name>
<dbReference type="EMBL" id="CAEZXS010000001">
    <property type="protein sequence ID" value="CAB4684223.1"/>
    <property type="molecule type" value="Genomic_DNA"/>
</dbReference>